<reference evidence="7 8" key="1">
    <citation type="submission" date="2024-09" db="EMBL/GenBank/DDBJ databases">
        <authorList>
            <person name="Sun Q."/>
            <person name="Mori K."/>
        </authorList>
    </citation>
    <scope>NUCLEOTIDE SEQUENCE [LARGE SCALE GENOMIC DNA]</scope>
    <source>
        <strain evidence="7 8">TBRC 2205</strain>
    </source>
</reference>
<accession>A0ABV6P1G2</accession>
<dbReference type="Pfam" id="PF04072">
    <property type="entry name" value="LCM"/>
    <property type="match status" value="1"/>
</dbReference>
<organism evidence="7 8">
    <name type="scientific">Plantactinospora siamensis</name>
    <dbReference type="NCBI Taxonomy" id="555372"/>
    <lineage>
        <taxon>Bacteria</taxon>
        <taxon>Bacillati</taxon>
        <taxon>Actinomycetota</taxon>
        <taxon>Actinomycetes</taxon>
        <taxon>Micromonosporales</taxon>
        <taxon>Micromonosporaceae</taxon>
        <taxon>Plantactinospora</taxon>
    </lineage>
</organism>
<gene>
    <name evidence="7" type="ORF">ACFFHU_22335</name>
</gene>
<sequence>MANPDVRMTGTATWIAAARARESARADRLFADPWAESLAGSTGAAWLTASERAGSGENRFLPVRTRFFDDVLLDNVDRAEQIVLLGAGLDTRAYRLPLPRRLTVFELDLPEPLSHKETVLAAAAARPACRRVAVPADFRGDWTDPLVAAGFDPLRRTAWLAEGLLCHLDPASVRGLLVRAAELSQAGAVLAADLFGTGLLGLPGTRGWIEQRRRAGEPAPFCTDRPAALLAETGWPRCELTEPGQPAANFGRLAPVPPHWSGGADPTLRTYLAVARTAG</sequence>
<dbReference type="InterPro" id="IPR029063">
    <property type="entry name" value="SAM-dependent_MTases_sf"/>
</dbReference>
<keyword evidence="4" id="KW-0808">Transferase</keyword>
<evidence type="ECO:0000256" key="5">
    <source>
        <dbReference type="ARBA" id="ARBA00022691"/>
    </source>
</evidence>
<evidence type="ECO:0000256" key="6">
    <source>
        <dbReference type="RuleBase" id="RU362030"/>
    </source>
</evidence>
<comment type="function">
    <text evidence="1 6">Exhibits S-adenosyl-L-methionine-dependent methyltransferase activity.</text>
</comment>
<comment type="similarity">
    <text evidence="2 6">Belongs to the UPF0677 family.</text>
</comment>
<dbReference type="RefSeq" id="WP_377341904.1">
    <property type="nucleotide sequence ID" value="NZ_JBHLUE010000018.1"/>
</dbReference>
<evidence type="ECO:0000256" key="2">
    <source>
        <dbReference type="ARBA" id="ARBA00008138"/>
    </source>
</evidence>
<keyword evidence="8" id="KW-1185">Reference proteome</keyword>
<evidence type="ECO:0000256" key="4">
    <source>
        <dbReference type="ARBA" id="ARBA00022679"/>
    </source>
</evidence>
<name>A0ABV6P1G2_9ACTN</name>
<dbReference type="InterPro" id="IPR007213">
    <property type="entry name" value="Ppm1/Ppm2/Tcmp"/>
</dbReference>
<dbReference type="PANTHER" id="PTHR43619:SF2">
    <property type="entry name" value="S-ADENOSYL-L-METHIONINE-DEPENDENT METHYLTRANSFERASES SUPERFAMILY PROTEIN"/>
    <property type="match status" value="1"/>
</dbReference>
<evidence type="ECO:0000256" key="3">
    <source>
        <dbReference type="ARBA" id="ARBA00022603"/>
    </source>
</evidence>
<evidence type="ECO:0000313" key="7">
    <source>
        <dbReference type="EMBL" id="MFC0566864.1"/>
    </source>
</evidence>
<evidence type="ECO:0000256" key="1">
    <source>
        <dbReference type="ARBA" id="ARBA00003907"/>
    </source>
</evidence>
<evidence type="ECO:0000313" key="8">
    <source>
        <dbReference type="Proteomes" id="UP001589894"/>
    </source>
</evidence>
<comment type="caution">
    <text evidence="7">The sequence shown here is derived from an EMBL/GenBank/DDBJ whole genome shotgun (WGS) entry which is preliminary data.</text>
</comment>
<dbReference type="InterPro" id="IPR011610">
    <property type="entry name" value="SAM_mthyl_Trfase_ML2640-like"/>
</dbReference>
<dbReference type="GO" id="GO:0008168">
    <property type="term" value="F:methyltransferase activity"/>
    <property type="evidence" value="ECO:0007669"/>
    <property type="project" value="UniProtKB-KW"/>
</dbReference>
<keyword evidence="3 6" id="KW-0489">Methyltransferase</keyword>
<dbReference type="EC" id="2.1.1.-" evidence="6"/>
<dbReference type="Proteomes" id="UP001589894">
    <property type="component" value="Unassembled WGS sequence"/>
</dbReference>
<protein>
    <recommendedName>
        <fullName evidence="6">S-adenosyl-L-methionine-dependent methyltransferase</fullName>
        <ecNumber evidence="6">2.1.1.-</ecNumber>
    </recommendedName>
</protein>
<dbReference type="PANTHER" id="PTHR43619">
    <property type="entry name" value="S-ADENOSYL-L-METHIONINE-DEPENDENT METHYLTRANSFERASE YKTD-RELATED"/>
    <property type="match status" value="1"/>
</dbReference>
<dbReference type="NCBIfam" id="TIGR00027">
    <property type="entry name" value="mthyl_TIGR00027"/>
    <property type="match status" value="1"/>
</dbReference>
<proteinExistence type="inferred from homology"/>
<dbReference type="EMBL" id="JBHLUE010000018">
    <property type="protein sequence ID" value="MFC0566864.1"/>
    <property type="molecule type" value="Genomic_DNA"/>
</dbReference>
<dbReference type="SUPFAM" id="SSF53335">
    <property type="entry name" value="S-adenosyl-L-methionine-dependent methyltransferases"/>
    <property type="match status" value="1"/>
</dbReference>
<dbReference type="GO" id="GO:0032259">
    <property type="term" value="P:methylation"/>
    <property type="evidence" value="ECO:0007669"/>
    <property type="project" value="UniProtKB-KW"/>
</dbReference>
<keyword evidence="5 6" id="KW-0949">S-adenosyl-L-methionine</keyword>
<dbReference type="Gene3D" id="3.40.50.150">
    <property type="entry name" value="Vaccinia Virus protein VP39"/>
    <property type="match status" value="1"/>
</dbReference>